<keyword evidence="2" id="KW-1003">Cell membrane</keyword>
<evidence type="ECO:0000256" key="3">
    <source>
        <dbReference type="ARBA" id="ARBA00023136"/>
    </source>
</evidence>
<dbReference type="RefSeq" id="WP_407048511.1">
    <property type="nucleotide sequence ID" value="NZ_CP158568.1"/>
</dbReference>
<evidence type="ECO:0000256" key="2">
    <source>
        <dbReference type="ARBA" id="ARBA00022475"/>
    </source>
</evidence>
<feature type="signal peptide" evidence="6">
    <location>
        <begin position="1"/>
        <end position="34"/>
    </location>
</feature>
<proteinExistence type="predicted"/>
<evidence type="ECO:0000256" key="1">
    <source>
        <dbReference type="ARBA" id="ARBA00004236"/>
    </source>
</evidence>
<organism evidence="8">
    <name type="scientific">Methyloraptor flagellatus</name>
    <dbReference type="NCBI Taxonomy" id="3162530"/>
    <lineage>
        <taxon>Bacteria</taxon>
        <taxon>Pseudomonadati</taxon>
        <taxon>Pseudomonadota</taxon>
        <taxon>Alphaproteobacteria</taxon>
        <taxon>Hyphomicrobiales</taxon>
        <taxon>Ancalomicrobiaceae</taxon>
        <taxon>Methyloraptor</taxon>
    </lineage>
</organism>
<evidence type="ECO:0000256" key="6">
    <source>
        <dbReference type="SAM" id="SignalP"/>
    </source>
</evidence>
<dbReference type="PIRSF" id="PIRSF036354">
    <property type="entry name" value="NosR"/>
    <property type="match status" value="1"/>
</dbReference>
<keyword evidence="5" id="KW-0812">Transmembrane</keyword>
<dbReference type="PROSITE" id="PS51379">
    <property type="entry name" value="4FE4S_FER_2"/>
    <property type="match status" value="1"/>
</dbReference>
<feature type="transmembrane region" description="Helical" evidence="5">
    <location>
        <begin position="443"/>
        <end position="464"/>
    </location>
</feature>
<dbReference type="AlphaFoldDB" id="A0AAU7X6S0"/>
<evidence type="ECO:0000259" key="7">
    <source>
        <dbReference type="PROSITE" id="PS51379"/>
    </source>
</evidence>
<evidence type="ECO:0000256" key="4">
    <source>
        <dbReference type="SAM" id="MobiDB-lite"/>
    </source>
</evidence>
<feature type="chain" id="PRO_5043717225" evidence="6">
    <location>
        <begin position="35"/>
        <end position="759"/>
    </location>
</feature>
<dbReference type="InterPro" id="IPR011399">
    <property type="entry name" value="NosR"/>
</dbReference>
<feature type="region of interest" description="Disordered" evidence="4">
    <location>
        <begin position="729"/>
        <end position="759"/>
    </location>
</feature>
<feature type="transmembrane region" description="Helical" evidence="5">
    <location>
        <begin position="617"/>
        <end position="634"/>
    </location>
</feature>
<evidence type="ECO:0000256" key="5">
    <source>
        <dbReference type="SAM" id="Phobius"/>
    </source>
</evidence>
<accession>A0AAU7X6S0</accession>
<dbReference type="Pfam" id="PF12801">
    <property type="entry name" value="Fer4_5"/>
    <property type="match status" value="2"/>
</dbReference>
<dbReference type="InterPro" id="IPR052378">
    <property type="entry name" value="NosR_regulator"/>
</dbReference>
<name>A0AAU7X6S0_9HYPH</name>
<dbReference type="GO" id="GO:0003677">
    <property type="term" value="F:DNA binding"/>
    <property type="evidence" value="ECO:0007669"/>
    <property type="project" value="InterPro"/>
</dbReference>
<keyword evidence="6" id="KW-0732">Signal</keyword>
<comment type="subcellular location">
    <subcellularLocation>
        <location evidence="1">Cell membrane</location>
    </subcellularLocation>
</comment>
<dbReference type="InterPro" id="IPR007329">
    <property type="entry name" value="FMN-bd"/>
</dbReference>
<dbReference type="PANTHER" id="PTHR30224">
    <property type="entry name" value="ELECTRON TRANSPORT PROTEIN"/>
    <property type="match status" value="1"/>
</dbReference>
<gene>
    <name evidence="8" type="ORF">ABS361_15090</name>
</gene>
<keyword evidence="5" id="KW-1133">Transmembrane helix</keyword>
<sequence length="759" mass="82307">MSPLSTIPLRLRRAARVALALVALALPAIEHAEAAPLVREFLGAVAPADLVPGADAFGSADEKPGVVPALKAGQPIGWVFLTSDFVPTAGYSGKPIHVLAGLSPDAVVTGVRLIKHSEPIVLVGIPDAKIKAVTEKYAGLDLKRREVQEGGGHDLDIVSGATVTIMVIDDSILHASLKVARVLGLKGVGTEAAATGPTKLLDPERRAPSDWITLAGDGSLIRFRLDVGAINKAFADLGDPRAADKAEAGPDDDAYIDVWAGLASQPAIGRTLVGDAEYDNLSKLLKDGDQAIFIGGNGRWSFKGSGYVRGGIFDRIQLIQGTSSYRFHDRDHRKIVRLAEGAVAPALTETDLFIVPKSAGFDPAAPWRLQLLVHRPVGPIEKLFLTYELGYTIPAKYLKDAAPAPAATPVAAAGPDAPRAAADTSSQRDRLWMRIWEAKRVQVVVLGAALIVLTGIFFFQTFATKNARVFAIVRNAYLVFTLVFVGFYANAQLSVVNVLAVLQSFVTGFRWETFLMDPLIFVLWFAVAAALLFWARGAYCGWLCPFGALQELSNKLARLARLPQITLPWGLHERLWPVKYMIFLGLVGLSFYSLDVAERYAEVEPFKTAIILKFDRPWPYVLFALGMLAPGLFVERFYCRYVCPLGGGLAIPARLHMFRWLKRYSECGSPCQVCAKDCPVQAIHPTGEINPNECISCLNCQVLYQSKTKCPVVIGREKKRQRFEVQNAIATAGAPKSTHPGRPFVTHTTTSGPVVTPEA</sequence>
<dbReference type="Pfam" id="PF04205">
    <property type="entry name" value="FMN_bind"/>
    <property type="match status" value="1"/>
</dbReference>
<dbReference type="KEGG" id="mflg:ABS361_15090"/>
<feature type="transmembrane region" description="Helical" evidence="5">
    <location>
        <begin position="514"/>
        <end position="535"/>
    </location>
</feature>
<dbReference type="SUPFAM" id="SSF54862">
    <property type="entry name" value="4Fe-4S ferredoxins"/>
    <property type="match status" value="1"/>
</dbReference>
<dbReference type="GO" id="GO:0005886">
    <property type="term" value="C:plasma membrane"/>
    <property type="evidence" value="ECO:0007669"/>
    <property type="project" value="UniProtKB-SubCell"/>
</dbReference>
<dbReference type="GO" id="GO:0010181">
    <property type="term" value="F:FMN binding"/>
    <property type="evidence" value="ECO:0007669"/>
    <property type="project" value="InterPro"/>
</dbReference>
<protein>
    <submittedName>
        <fullName evidence="8">4Fe-4S binding protein</fullName>
    </submittedName>
</protein>
<keyword evidence="3 5" id="KW-0472">Membrane</keyword>
<feature type="transmembrane region" description="Helical" evidence="5">
    <location>
        <begin position="580"/>
        <end position="597"/>
    </location>
</feature>
<feature type="transmembrane region" description="Helical" evidence="5">
    <location>
        <begin position="476"/>
        <end position="502"/>
    </location>
</feature>
<reference evidence="8" key="1">
    <citation type="submission" date="2024-06" db="EMBL/GenBank/DDBJ databases">
        <title>Methylostella associata gen. nov., sp. nov., a novel Ancalomicrobiaceae-affiliated facultatively methylotrophic bacteria that feed on methanotrophs of the genus Methylococcus.</title>
        <authorList>
            <person name="Saltykova V."/>
            <person name="Danilova O.V."/>
            <person name="Oshkin I.Y."/>
            <person name="Belova S.E."/>
            <person name="Pimenov N.V."/>
            <person name="Dedysh S.N."/>
        </authorList>
    </citation>
    <scope>NUCLEOTIDE SEQUENCE</scope>
    <source>
        <strain evidence="8">S20</strain>
    </source>
</reference>
<feature type="domain" description="4Fe-4S ferredoxin-type" evidence="7">
    <location>
        <begin position="658"/>
        <end position="688"/>
    </location>
</feature>
<dbReference type="GO" id="GO:0045893">
    <property type="term" value="P:positive regulation of DNA-templated transcription"/>
    <property type="evidence" value="ECO:0007669"/>
    <property type="project" value="InterPro"/>
</dbReference>
<dbReference type="InterPro" id="IPR017896">
    <property type="entry name" value="4Fe4S_Fe-S-bd"/>
</dbReference>
<dbReference type="PANTHER" id="PTHR30224:SF4">
    <property type="entry name" value="ELECTRON TRANSPORT PROTEIN YCCM-RELATED"/>
    <property type="match status" value="1"/>
</dbReference>
<dbReference type="EMBL" id="CP158568">
    <property type="protein sequence ID" value="XBY43412.1"/>
    <property type="molecule type" value="Genomic_DNA"/>
</dbReference>
<evidence type="ECO:0000313" key="8">
    <source>
        <dbReference type="EMBL" id="XBY43412.1"/>
    </source>
</evidence>
<dbReference type="SMART" id="SM00900">
    <property type="entry name" value="FMN_bind"/>
    <property type="match status" value="1"/>
</dbReference>